<evidence type="ECO:0000259" key="11">
    <source>
        <dbReference type="Pfam" id="PF01138"/>
    </source>
</evidence>
<sequence>MQGLEGARYPNTWDCAMTILKRDGVAGFYAGVVPRLGRVIPGQGIIFMSYDTISMHVAKYLDDGTNKVTVNLSGVQSKEIRPLSCEQGLLNRADGSARFSHGSTSVVASVNGPAAAKNRRQEKVDAATLEVVFKSDKGAPTARDKEYEVILRQTFETVVYLENFPRAVISLTVQVVEDDGSLLAVAINAVNLALLDAGIPMRSLVGAITCSILDDGQLCLDPSLTEGDNDGILTSLTTGLLNESQYFASSEICRSVLSFVRIAQESKFQKAAA</sequence>
<feature type="domain" description="Exoribonuclease phosphorolytic" evidence="11">
    <location>
        <begin position="79"/>
        <end position="200"/>
    </location>
</feature>
<evidence type="ECO:0000256" key="10">
    <source>
        <dbReference type="RuleBase" id="RU000488"/>
    </source>
</evidence>
<dbReference type="AlphaFoldDB" id="A0A397A2P9"/>
<dbReference type="GO" id="GO:0006364">
    <property type="term" value="P:rRNA processing"/>
    <property type="evidence" value="ECO:0007669"/>
    <property type="project" value="UniProtKB-KW"/>
</dbReference>
<dbReference type="SUPFAM" id="SSF103506">
    <property type="entry name" value="Mitochondrial carrier"/>
    <property type="match status" value="1"/>
</dbReference>
<dbReference type="SUPFAM" id="SSF55666">
    <property type="entry name" value="Ribonuclease PH domain 2-like"/>
    <property type="match status" value="1"/>
</dbReference>
<comment type="similarity">
    <text evidence="3">Belongs to the RNase PH family.</text>
</comment>
<comment type="similarity">
    <text evidence="10">Belongs to the mitochondrial carrier (TC 2.A.29) family.</text>
</comment>
<keyword evidence="6" id="KW-0271">Exosome</keyword>
<dbReference type="InterPro" id="IPR018108">
    <property type="entry name" value="MCP_transmembrane"/>
</dbReference>
<dbReference type="InterPro" id="IPR001247">
    <property type="entry name" value="ExoRNase_PH_dom1"/>
</dbReference>
<keyword evidence="5 9" id="KW-0812">Transmembrane</keyword>
<proteinExistence type="inferred from homology"/>
<evidence type="ECO:0000256" key="6">
    <source>
        <dbReference type="ARBA" id="ARBA00022835"/>
    </source>
</evidence>
<evidence type="ECO:0000256" key="7">
    <source>
        <dbReference type="ARBA" id="ARBA00023136"/>
    </source>
</evidence>
<dbReference type="GO" id="GO:0071028">
    <property type="term" value="P:nuclear mRNA surveillance"/>
    <property type="evidence" value="ECO:0007669"/>
    <property type="project" value="TreeGrafter"/>
</dbReference>
<dbReference type="InterPro" id="IPR050080">
    <property type="entry name" value="RNase_PH"/>
</dbReference>
<dbReference type="GO" id="GO:0003723">
    <property type="term" value="F:RNA binding"/>
    <property type="evidence" value="ECO:0007669"/>
    <property type="project" value="TreeGrafter"/>
</dbReference>
<evidence type="ECO:0000256" key="1">
    <source>
        <dbReference type="ARBA" id="ARBA00004123"/>
    </source>
</evidence>
<evidence type="ECO:0000256" key="9">
    <source>
        <dbReference type="PROSITE-ProRule" id="PRU00282"/>
    </source>
</evidence>
<dbReference type="InterPro" id="IPR020568">
    <property type="entry name" value="Ribosomal_Su5_D2-typ_SF"/>
</dbReference>
<gene>
    <name evidence="12" type="ORF">DYB36_009337</name>
</gene>
<comment type="caution">
    <text evidence="12">The sequence shown here is derived from an EMBL/GenBank/DDBJ whole genome shotgun (WGS) entry which is preliminary data.</text>
</comment>
<dbReference type="EMBL" id="QUSZ01007920">
    <property type="protein sequence ID" value="RHY01216.1"/>
    <property type="molecule type" value="Genomic_DNA"/>
</dbReference>
<comment type="subcellular location">
    <subcellularLocation>
        <location evidence="2">Membrane</location>
        <topology evidence="2">Multi-pass membrane protein</topology>
    </subcellularLocation>
    <subcellularLocation>
        <location evidence="1">Nucleus</location>
    </subcellularLocation>
</comment>
<dbReference type="PANTHER" id="PTHR11953:SF1">
    <property type="entry name" value="EXOSOME COMPLEX COMPONENT RRP46"/>
    <property type="match status" value="1"/>
</dbReference>
<dbReference type="Pfam" id="PF00153">
    <property type="entry name" value="Mito_carr"/>
    <property type="match status" value="1"/>
</dbReference>
<protein>
    <recommendedName>
        <fullName evidence="11">Exoribonuclease phosphorolytic domain-containing protein</fullName>
    </recommendedName>
</protein>
<evidence type="ECO:0000256" key="5">
    <source>
        <dbReference type="ARBA" id="ARBA00022692"/>
    </source>
</evidence>
<dbReference type="Gene3D" id="3.30.230.70">
    <property type="entry name" value="GHMP Kinase, N-terminal domain"/>
    <property type="match status" value="1"/>
</dbReference>
<feature type="repeat" description="Solcar" evidence="9">
    <location>
        <begin position="1"/>
        <end position="56"/>
    </location>
</feature>
<dbReference type="Proteomes" id="UP000265427">
    <property type="component" value="Unassembled WGS sequence"/>
</dbReference>
<accession>A0A397A2P9</accession>
<evidence type="ECO:0000256" key="8">
    <source>
        <dbReference type="ARBA" id="ARBA00023242"/>
    </source>
</evidence>
<keyword evidence="4" id="KW-0698">rRNA processing</keyword>
<dbReference type="InterPro" id="IPR027408">
    <property type="entry name" value="PNPase/RNase_PH_dom_sf"/>
</dbReference>
<dbReference type="CDD" id="cd11372">
    <property type="entry name" value="RNase_PH_RRP46"/>
    <property type="match status" value="1"/>
</dbReference>
<dbReference type="GO" id="GO:0071051">
    <property type="term" value="P:poly(A)-dependent snoRNA 3'-end processing"/>
    <property type="evidence" value="ECO:0007669"/>
    <property type="project" value="TreeGrafter"/>
</dbReference>
<dbReference type="SUPFAM" id="SSF54211">
    <property type="entry name" value="Ribosomal protein S5 domain 2-like"/>
    <property type="match status" value="1"/>
</dbReference>
<dbReference type="Pfam" id="PF01138">
    <property type="entry name" value="RNase_PH"/>
    <property type="match status" value="1"/>
</dbReference>
<dbReference type="PANTHER" id="PTHR11953">
    <property type="entry name" value="EXOSOME COMPLEX COMPONENT"/>
    <property type="match status" value="1"/>
</dbReference>
<dbReference type="GO" id="GO:0016020">
    <property type="term" value="C:membrane"/>
    <property type="evidence" value="ECO:0007669"/>
    <property type="project" value="UniProtKB-SubCell"/>
</dbReference>
<name>A0A397A2P9_APHAT</name>
<evidence type="ECO:0000313" key="12">
    <source>
        <dbReference type="EMBL" id="RHY01216.1"/>
    </source>
</evidence>
<reference evidence="12 13" key="1">
    <citation type="submission" date="2018-08" db="EMBL/GenBank/DDBJ databases">
        <title>Aphanomyces genome sequencing and annotation.</title>
        <authorList>
            <person name="Minardi D."/>
            <person name="Oidtmann B."/>
            <person name="Van Der Giezen M."/>
            <person name="Studholme D.J."/>
        </authorList>
    </citation>
    <scope>NUCLEOTIDE SEQUENCE [LARGE SCALE GENOMIC DNA]</scope>
    <source>
        <strain evidence="12 13">Kv</strain>
    </source>
</reference>
<keyword evidence="10" id="KW-0813">Transport</keyword>
<keyword evidence="7 9" id="KW-0472">Membrane</keyword>
<evidence type="ECO:0000256" key="3">
    <source>
        <dbReference type="ARBA" id="ARBA00006678"/>
    </source>
</evidence>
<dbReference type="GO" id="GO:0000176">
    <property type="term" value="C:nuclear exosome (RNase complex)"/>
    <property type="evidence" value="ECO:0007669"/>
    <property type="project" value="TreeGrafter"/>
</dbReference>
<organism evidence="12 13">
    <name type="scientific">Aphanomyces astaci</name>
    <name type="common">Crayfish plague agent</name>
    <dbReference type="NCBI Taxonomy" id="112090"/>
    <lineage>
        <taxon>Eukaryota</taxon>
        <taxon>Sar</taxon>
        <taxon>Stramenopiles</taxon>
        <taxon>Oomycota</taxon>
        <taxon>Saprolegniomycetes</taxon>
        <taxon>Saprolegniales</taxon>
        <taxon>Verrucalvaceae</taxon>
        <taxon>Aphanomyces</taxon>
    </lineage>
</organism>
<dbReference type="GO" id="GO:0005730">
    <property type="term" value="C:nucleolus"/>
    <property type="evidence" value="ECO:0007669"/>
    <property type="project" value="TreeGrafter"/>
</dbReference>
<dbReference type="InterPro" id="IPR023395">
    <property type="entry name" value="MCP_dom_sf"/>
</dbReference>
<dbReference type="GO" id="GO:0034475">
    <property type="term" value="P:U4 snRNA 3'-end processing"/>
    <property type="evidence" value="ECO:0007669"/>
    <property type="project" value="TreeGrafter"/>
</dbReference>
<evidence type="ECO:0000313" key="13">
    <source>
        <dbReference type="Proteomes" id="UP000265427"/>
    </source>
</evidence>
<keyword evidence="8" id="KW-0539">Nucleus</keyword>
<dbReference type="InterPro" id="IPR036345">
    <property type="entry name" value="ExoRNase_PH_dom2_sf"/>
</dbReference>
<dbReference type="GO" id="GO:0000177">
    <property type="term" value="C:cytoplasmic exosome (RNase complex)"/>
    <property type="evidence" value="ECO:0007669"/>
    <property type="project" value="TreeGrafter"/>
</dbReference>
<evidence type="ECO:0000256" key="4">
    <source>
        <dbReference type="ARBA" id="ARBA00022552"/>
    </source>
</evidence>
<dbReference type="VEuPathDB" id="FungiDB:H257_13641"/>
<dbReference type="PROSITE" id="PS50920">
    <property type="entry name" value="SOLCAR"/>
    <property type="match status" value="1"/>
</dbReference>
<evidence type="ECO:0000256" key="2">
    <source>
        <dbReference type="ARBA" id="ARBA00004141"/>
    </source>
</evidence>
<dbReference type="GO" id="GO:0016075">
    <property type="term" value="P:rRNA catabolic process"/>
    <property type="evidence" value="ECO:0007669"/>
    <property type="project" value="TreeGrafter"/>
</dbReference>